<sequence length="158" mass="18099">MKTISITDSQEIEKIIRSCPYCMVGITDADGHPYVLPMNFAYEEGIVYLHSGPDGGKLAMLRQRPDVCITFCDGHELVWMHQQVACSYSMKSRSVICRGRVEFVDDMDEKRRILTLLMKHYTDYPCTMGDPAVRNVVVWRVRVEQMTGKSFGLRPSEL</sequence>
<dbReference type="PANTHER" id="PTHR34071:SF2">
    <property type="entry name" value="FLAVIN-NUCLEOTIDE-BINDING PROTEIN"/>
    <property type="match status" value="1"/>
</dbReference>
<dbReference type="EMBL" id="DYVX01000044">
    <property type="protein sequence ID" value="HJF91787.1"/>
    <property type="molecule type" value="Genomic_DNA"/>
</dbReference>
<proteinExistence type="predicted"/>
<dbReference type="AlphaFoldDB" id="A0A921HWN4"/>
<gene>
    <name evidence="1" type="ORF">K8W02_05300</name>
</gene>
<dbReference type="Proteomes" id="UP000717835">
    <property type="component" value="Unassembled WGS sequence"/>
</dbReference>
<evidence type="ECO:0000313" key="2">
    <source>
        <dbReference type="Proteomes" id="UP000717835"/>
    </source>
</evidence>
<reference evidence="1" key="2">
    <citation type="submission" date="2021-09" db="EMBL/GenBank/DDBJ databases">
        <authorList>
            <person name="Gilroy R."/>
        </authorList>
    </citation>
    <scope>NUCLEOTIDE SEQUENCE</scope>
    <source>
        <strain evidence="1">CHK55-1828</strain>
    </source>
</reference>
<dbReference type="RefSeq" id="WP_276827137.1">
    <property type="nucleotide sequence ID" value="NZ_DYVX01000044.1"/>
</dbReference>
<comment type="caution">
    <text evidence="1">The sequence shown here is derived from an EMBL/GenBank/DDBJ whole genome shotgun (WGS) entry which is preliminary data.</text>
</comment>
<dbReference type="InterPro" id="IPR012349">
    <property type="entry name" value="Split_barrel_FMN-bd"/>
</dbReference>
<dbReference type="InterPro" id="IPR024747">
    <property type="entry name" value="Pyridox_Oxase-rel"/>
</dbReference>
<evidence type="ECO:0000313" key="1">
    <source>
        <dbReference type="EMBL" id="HJF91787.1"/>
    </source>
</evidence>
<dbReference type="Gene3D" id="2.30.110.10">
    <property type="entry name" value="Electron Transport, Fmn-binding Protein, Chain A"/>
    <property type="match status" value="1"/>
</dbReference>
<dbReference type="Pfam" id="PF12900">
    <property type="entry name" value="Pyridox_ox_2"/>
    <property type="match status" value="1"/>
</dbReference>
<organism evidence="1 2">
    <name type="scientific">Mediterranea massiliensis</name>
    <dbReference type="NCBI Taxonomy" id="1841865"/>
    <lineage>
        <taxon>Bacteria</taxon>
        <taxon>Pseudomonadati</taxon>
        <taxon>Bacteroidota</taxon>
        <taxon>Bacteroidia</taxon>
        <taxon>Bacteroidales</taxon>
        <taxon>Bacteroidaceae</taxon>
        <taxon>Mediterranea</taxon>
    </lineage>
</organism>
<name>A0A921HWN4_9BACT</name>
<reference evidence="1" key="1">
    <citation type="journal article" date="2021" name="PeerJ">
        <title>Extensive microbial diversity within the chicken gut microbiome revealed by metagenomics and culture.</title>
        <authorList>
            <person name="Gilroy R."/>
            <person name="Ravi A."/>
            <person name="Getino M."/>
            <person name="Pursley I."/>
            <person name="Horton D.L."/>
            <person name="Alikhan N.F."/>
            <person name="Baker D."/>
            <person name="Gharbi K."/>
            <person name="Hall N."/>
            <person name="Watson M."/>
            <person name="Adriaenssens E.M."/>
            <person name="Foster-Nyarko E."/>
            <person name="Jarju S."/>
            <person name="Secka A."/>
            <person name="Antonio M."/>
            <person name="Oren A."/>
            <person name="Chaudhuri R.R."/>
            <person name="La Ragione R."/>
            <person name="Hildebrand F."/>
            <person name="Pallen M.J."/>
        </authorList>
    </citation>
    <scope>NUCLEOTIDE SEQUENCE</scope>
    <source>
        <strain evidence="1">CHK55-1828</strain>
    </source>
</reference>
<dbReference type="SUPFAM" id="SSF50475">
    <property type="entry name" value="FMN-binding split barrel"/>
    <property type="match status" value="1"/>
</dbReference>
<protein>
    <submittedName>
        <fullName evidence="1">Pyridoxamine 5'-phosphate oxidase family protein</fullName>
    </submittedName>
</protein>
<dbReference type="PANTHER" id="PTHR34071">
    <property type="entry name" value="5-NITROIMIDAZOLE ANTIBIOTICS RESISTANCE PROTEIN, NIMA-FAMILY-RELATED PROTEIN-RELATED"/>
    <property type="match status" value="1"/>
</dbReference>
<accession>A0A921HWN4</accession>